<evidence type="ECO:0000313" key="5">
    <source>
        <dbReference type="Proteomes" id="UP000518878"/>
    </source>
</evidence>
<keyword evidence="2" id="KW-0472">Membrane</keyword>
<evidence type="ECO:0000256" key="1">
    <source>
        <dbReference type="ARBA" id="ARBA00007613"/>
    </source>
</evidence>
<keyword evidence="2" id="KW-0449">Lipoprotein</keyword>
<dbReference type="PANTHER" id="PTHR30203">
    <property type="entry name" value="OUTER MEMBRANE CATION EFFLUX PROTEIN"/>
    <property type="match status" value="1"/>
</dbReference>
<gene>
    <name evidence="4" type="ORF">HBF32_13330</name>
</gene>
<proteinExistence type="inferred from homology"/>
<dbReference type="Pfam" id="PF02321">
    <property type="entry name" value="OEP"/>
    <property type="match status" value="2"/>
</dbReference>
<dbReference type="SUPFAM" id="SSF56954">
    <property type="entry name" value="Outer membrane efflux proteins (OEP)"/>
    <property type="match status" value="1"/>
</dbReference>
<protein>
    <submittedName>
        <fullName evidence="4">Efflux transporter outer membrane subunit</fullName>
    </submittedName>
</protein>
<dbReference type="GO" id="GO:0009279">
    <property type="term" value="C:cell outer membrane"/>
    <property type="evidence" value="ECO:0007669"/>
    <property type="project" value="UniProtKB-SubCell"/>
</dbReference>
<dbReference type="AlphaFoldDB" id="A0A7X5QW22"/>
<dbReference type="InterPro" id="IPR010131">
    <property type="entry name" value="MdtP/NodT-like"/>
</dbReference>
<evidence type="ECO:0000256" key="2">
    <source>
        <dbReference type="RuleBase" id="RU362097"/>
    </source>
</evidence>
<accession>A0A7X5QW22</accession>
<keyword evidence="2" id="KW-0812">Transmembrane</keyword>
<dbReference type="EMBL" id="JAAQTL010000001">
    <property type="protein sequence ID" value="NID16446.1"/>
    <property type="molecule type" value="Genomic_DNA"/>
</dbReference>
<organism evidence="4 5">
    <name type="scientific">Luteibacter yeojuensis</name>
    <dbReference type="NCBI Taxonomy" id="345309"/>
    <lineage>
        <taxon>Bacteria</taxon>
        <taxon>Pseudomonadati</taxon>
        <taxon>Pseudomonadota</taxon>
        <taxon>Gammaproteobacteria</taxon>
        <taxon>Lysobacterales</taxon>
        <taxon>Rhodanobacteraceae</taxon>
        <taxon>Luteibacter</taxon>
    </lineage>
</organism>
<dbReference type="RefSeq" id="WP_166700081.1">
    <property type="nucleotide sequence ID" value="NZ_JAAQTL010000001.1"/>
</dbReference>
<name>A0A7X5QW22_9GAMM</name>
<evidence type="ECO:0000256" key="3">
    <source>
        <dbReference type="SAM" id="Coils"/>
    </source>
</evidence>
<evidence type="ECO:0000313" key="4">
    <source>
        <dbReference type="EMBL" id="NID16446.1"/>
    </source>
</evidence>
<comment type="subcellular location">
    <subcellularLocation>
        <location evidence="2">Cell outer membrane</location>
        <topology evidence="2">Lipid-anchor</topology>
    </subcellularLocation>
</comment>
<dbReference type="NCBIfam" id="TIGR01845">
    <property type="entry name" value="outer_NodT"/>
    <property type="match status" value="1"/>
</dbReference>
<dbReference type="Proteomes" id="UP000518878">
    <property type="component" value="Unassembled WGS sequence"/>
</dbReference>
<sequence>MSPHVPAHARGRALPATILAIAVAVLGGCVLGPDYRKPDVAAPAAWRDAPAATSTVPDAWWTLFGDEDLGRHVEATLAANQDLAAALARYDRSRALLGVARADEFPDVSLDPAYARARTSGNVSNRLPELETTLWRVPLDVAYEVDLWGRVRRSVEAAGADVEGNADTVAALRLSLAAAAASTYLSLRSADRDIDVLVRTVSLREDALDLADRRAHAGVVGDLDVLRARADLAQTRADLADARRRRDNLEHALAVLEARNAPDFTVAARAWTPVVPDIPAGLPSSLLERRPDVAADERALAAASARIGVARAAFFPQVRLTASGGVASNGLGDLLAGDSKAWSIGPAVRLPIFEGGRNRANQQAAEANYRGALANWRQGGIVAFREVQDALTETRWLRERGEALAATVDAATAAAKVSRSRYDRGLAGYFEVVDSERQALASRRAAIQNEQQRLLAAVALIKALGGGWSEGEAVPRQPLAAAGKTR</sequence>
<keyword evidence="5" id="KW-1185">Reference proteome</keyword>
<feature type="coiled-coil region" evidence="3">
    <location>
        <begin position="225"/>
        <end position="259"/>
    </location>
</feature>
<dbReference type="PANTHER" id="PTHR30203:SF33">
    <property type="entry name" value="BLR4455 PROTEIN"/>
    <property type="match status" value="1"/>
</dbReference>
<comment type="similarity">
    <text evidence="1 2">Belongs to the outer membrane factor (OMF) (TC 1.B.17) family.</text>
</comment>
<dbReference type="InterPro" id="IPR003423">
    <property type="entry name" value="OMP_efflux"/>
</dbReference>
<dbReference type="Gene3D" id="1.20.1600.10">
    <property type="entry name" value="Outer membrane efflux proteins (OEP)"/>
    <property type="match status" value="1"/>
</dbReference>
<keyword evidence="2" id="KW-1134">Transmembrane beta strand</keyword>
<dbReference type="Gene3D" id="2.20.200.10">
    <property type="entry name" value="Outer membrane efflux proteins (OEP)"/>
    <property type="match status" value="1"/>
</dbReference>
<dbReference type="GO" id="GO:0015562">
    <property type="term" value="F:efflux transmembrane transporter activity"/>
    <property type="evidence" value="ECO:0007669"/>
    <property type="project" value="InterPro"/>
</dbReference>
<reference evidence="4 5" key="1">
    <citation type="journal article" date="2006" name="Int. J. Syst. Evol. Microbiol.">
        <title>Dyella yeojuensis sp. nov., isolated from greenhouse soil in Korea.</title>
        <authorList>
            <person name="Kim B.Y."/>
            <person name="Weon H.Y."/>
            <person name="Lee K.H."/>
            <person name="Seok S.J."/>
            <person name="Kwon S.W."/>
            <person name="Go S.J."/>
            <person name="Stackebrandt E."/>
        </authorList>
    </citation>
    <scope>NUCLEOTIDE SEQUENCE [LARGE SCALE GENOMIC DNA]</scope>
    <source>
        <strain evidence="4 5">DSM 17673</strain>
    </source>
</reference>
<comment type="caution">
    <text evidence="4">The sequence shown here is derived from an EMBL/GenBank/DDBJ whole genome shotgun (WGS) entry which is preliminary data.</text>
</comment>
<keyword evidence="3" id="KW-0175">Coiled coil</keyword>
<keyword evidence="2" id="KW-0564">Palmitate</keyword>